<keyword evidence="2" id="KW-1185">Reference proteome</keyword>
<dbReference type="GO" id="GO:0003700">
    <property type="term" value="F:DNA-binding transcription factor activity"/>
    <property type="evidence" value="ECO:0007669"/>
    <property type="project" value="InterPro"/>
</dbReference>
<name>A0A7T6API1_9BACT</name>
<dbReference type="SUPFAM" id="SSF88659">
    <property type="entry name" value="Sigma3 and sigma4 domains of RNA polymerase sigma factors"/>
    <property type="match status" value="1"/>
</dbReference>
<gene>
    <name evidence="1" type="ORF">HP555_01745</name>
</gene>
<dbReference type="SUPFAM" id="SSF88946">
    <property type="entry name" value="Sigma2 domain of RNA polymerase sigma factors"/>
    <property type="match status" value="1"/>
</dbReference>
<dbReference type="KEGG" id="dog:HP555_01745"/>
<protein>
    <submittedName>
        <fullName evidence="1">Sigma-70 family RNA polymerase sigma factor</fullName>
    </submittedName>
</protein>
<dbReference type="InterPro" id="IPR013325">
    <property type="entry name" value="RNA_pol_sigma_r2"/>
</dbReference>
<dbReference type="AlphaFoldDB" id="A0A7T6API1"/>
<evidence type="ECO:0000313" key="1">
    <source>
        <dbReference type="EMBL" id="QQG64673.1"/>
    </source>
</evidence>
<dbReference type="GO" id="GO:0006352">
    <property type="term" value="P:DNA-templated transcription initiation"/>
    <property type="evidence" value="ECO:0007669"/>
    <property type="project" value="InterPro"/>
</dbReference>
<proteinExistence type="predicted"/>
<sequence length="331" mass="39447">MTEPSAIHITSSRLTWLTAMEWVRAHRHIVRWEATPFIPYIAGDNDDLCQEATIAAFKALMKVQNQDSQRLITYFRTIFRTHCLKMAVGIRPALFAYEYLLCTASREEEEYLPEPQPEEIEQAMQRVKDRDRRICRWILEQPFPVSTEETAYHFNLSRRQVCRILQNATDHIIQHQRKMQPKLPTITEFSRKSPLPRKILLLLKRKEIIQDPLTQEDQIGLRVLEQVWGDRNVLRPQISRMSRLAREKFIRTVALSSKWERYAYSRYFNQEPGARLSLQQVIAEIQTTFRFELTKKQISRIRNIRSRAQVARYRDMRKKAREISYIAQTKK</sequence>
<dbReference type="InterPro" id="IPR013324">
    <property type="entry name" value="RNA_pol_sigma_r3/r4-like"/>
</dbReference>
<dbReference type="NCBIfam" id="TIGR02937">
    <property type="entry name" value="sigma70-ECF"/>
    <property type="match status" value="1"/>
</dbReference>
<reference evidence="1 2" key="1">
    <citation type="submission" date="2020-05" db="EMBL/GenBank/DDBJ databases">
        <title>Complete genome of Desulfobulbus oligotrophicus.</title>
        <authorList>
            <person name="Podar M."/>
        </authorList>
    </citation>
    <scope>NUCLEOTIDE SEQUENCE [LARGE SCALE GENOMIC DNA]</scope>
    <source>
        <strain evidence="1 2">Prop6</strain>
    </source>
</reference>
<evidence type="ECO:0000313" key="2">
    <source>
        <dbReference type="Proteomes" id="UP000596092"/>
    </source>
</evidence>
<dbReference type="RefSeq" id="WP_199263506.1">
    <property type="nucleotide sequence ID" value="NZ_CP054140.1"/>
</dbReference>
<organism evidence="1 2">
    <name type="scientific">Desulfobulbus oligotrophicus</name>
    <dbReference type="NCBI Taxonomy" id="1909699"/>
    <lineage>
        <taxon>Bacteria</taxon>
        <taxon>Pseudomonadati</taxon>
        <taxon>Thermodesulfobacteriota</taxon>
        <taxon>Desulfobulbia</taxon>
        <taxon>Desulfobulbales</taxon>
        <taxon>Desulfobulbaceae</taxon>
        <taxon>Desulfobulbus</taxon>
    </lineage>
</organism>
<dbReference type="InterPro" id="IPR014284">
    <property type="entry name" value="RNA_pol_sigma-70_dom"/>
</dbReference>
<dbReference type="EMBL" id="CP054140">
    <property type="protein sequence ID" value="QQG64673.1"/>
    <property type="molecule type" value="Genomic_DNA"/>
</dbReference>
<accession>A0A7T6API1</accession>
<dbReference type="Proteomes" id="UP000596092">
    <property type="component" value="Chromosome"/>
</dbReference>